<evidence type="ECO:0008006" key="3">
    <source>
        <dbReference type="Google" id="ProtNLM"/>
    </source>
</evidence>
<protein>
    <recommendedName>
        <fullName evidence="3">Transmembrane protein</fullName>
    </recommendedName>
</protein>
<dbReference type="HOGENOM" id="CLU_1039957_0_0_1"/>
<dbReference type="EMBL" id="CT868004">
    <property type="protein sequence ID" value="CAK59645.1"/>
    <property type="molecule type" value="Genomic_DNA"/>
</dbReference>
<organism evidence="1 2">
    <name type="scientific">Paramecium tetraurelia</name>
    <dbReference type="NCBI Taxonomy" id="5888"/>
    <lineage>
        <taxon>Eukaryota</taxon>
        <taxon>Sar</taxon>
        <taxon>Alveolata</taxon>
        <taxon>Ciliophora</taxon>
        <taxon>Intramacronucleata</taxon>
        <taxon>Oligohymenophorea</taxon>
        <taxon>Peniculida</taxon>
        <taxon>Parameciidae</taxon>
        <taxon>Paramecium</taxon>
    </lineage>
</organism>
<dbReference type="RefSeq" id="XP_001427043.1">
    <property type="nucleotide sequence ID" value="XM_001427006.1"/>
</dbReference>
<name>A0BM78_PARTE</name>
<dbReference type="GeneID" id="5012830"/>
<gene>
    <name evidence="1" type="ORF">GSPATT00030279001</name>
</gene>
<evidence type="ECO:0000313" key="2">
    <source>
        <dbReference type="Proteomes" id="UP000000600"/>
    </source>
</evidence>
<evidence type="ECO:0000313" key="1">
    <source>
        <dbReference type="EMBL" id="CAK59645.1"/>
    </source>
</evidence>
<accession>A0BM78</accession>
<dbReference type="InParanoid" id="A0BM78"/>
<keyword evidence="2" id="KW-1185">Reference proteome</keyword>
<dbReference type="Proteomes" id="UP000000600">
    <property type="component" value="Unassembled WGS sequence"/>
</dbReference>
<sequence>MTKINFVYLDSTKCTDPCYNLFTEQIMQTLIISFYSPSNQFILHILEKRMIQVFVQFHNVNMQLACLHYLLKQQYQSLYQCQTSNSTCVFRAYLYYDSYSICHIYITLNNSSILQLRSLHNFIAILELNHGLSSQNFAPNCIFCSSCVQLKNSTPILLKTHHLLPVQSSTITCQSCSLFYLNSGFLQCILNYLMRIYSQCQHTSCIQNSLDNICSSYIQKMSLPLFLLAHYLIFLTSYFQYQQYKGCKFLCYCQIVLIFRSQAFCIQN</sequence>
<proteinExistence type="predicted"/>
<reference evidence="1 2" key="1">
    <citation type="journal article" date="2006" name="Nature">
        <title>Global trends of whole-genome duplications revealed by the ciliate Paramecium tetraurelia.</title>
        <authorList>
            <consortium name="Genoscope"/>
            <person name="Aury J.-M."/>
            <person name="Jaillon O."/>
            <person name="Duret L."/>
            <person name="Noel B."/>
            <person name="Jubin C."/>
            <person name="Porcel B.M."/>
            <person name="Segurens B."/>
            <person name="Daubin V."/>
            <person name="Anthouard V."/>
            <person name="Aiach N."/>
            <person name="Arnaiz O."/>
            <person name="Billaut A."/>
            <person name="Beisson J."/>
            <person name="Blanc I."/>
            <person name="Bouhouche K."/>
            <person name="Camara F."/>
            <person name="Duharcourt S."/>
            <person name="Guigo R."/>
            <person name="Gogendeau D."/>
            <person name="Katinka M."/>
            <person name="Keller A.-M."/>
            <person name="Kissmehl R."/>
            <person name="Klotz C."/>
            <person name="Koll F."/>
            <person name="Le Moue A."/>
            <person name="Lepere C."/>
            <person name="Malinsky S."/>
            <person name="Nowacki M."/>
            <person name="Nowak J.K."/>
            <person name="Plattner H."/>
            <person name="Poulain J."/>
            <person name="Ruiz F."/>
            <person name="Serrano V."/>
            <person name="Zagulski M."/>
            <person name="Dessen P."/>
            <person name="Betermier M."/>
            <person name="Weissenbach J."/>
            <person name="Scarpelli C."/>
            <person name="Schachter V."/>
            <person name="Sperling L."/>
            <person name="Meyer E."/>
            <person name="Cohen J."/>
            <person name="Wincker P."/>
        </authorList>
    </citation>
    <scope>NUCLEOTIDE SEQUENCE [LARGE SCALE GENOMIC DNA]</scope>
    <source>
        <strain evidence="1 2">Stock d4-2</strain>
    </source>
</reference>
<dbReference type="AlphaFoldDB" id="A0BM78"/>
<dbReference type="KEGG" id="ptm:GSPATT00030279001"/>